<reference evidence="8 9" key="1">
    <citation type="submission" date="2018-09" db="EMBL/GenBank/DDBJ databases">
        <title>Genome sequencing of strain 2DFW10M-5.</title>
        <authorList>
            <person name="Heo J."/>
            <person name="Kim S.-J."/>
            <person name="Kwon S.-W."/>
        </authorList>
    </citation>
    <scope>NUCLEOTIDE SEQUENCE [LARGE SCALE GENOMIC DNA]</scope>
    <source>
        <strain evidence="8 9">2DFW10M-5</strain>
    </source>
</reference>
<dbReference type="SUPFAM" id="SSF46894">
    <property type="entry name" value="C-terminal effector domain of the bipartite response regulators"/>
    <property type="match status" value="1"/>
</dbReference>
<feature type="domain" description="Response regulatory" evidence="7">
    <location>
        <begin position="3"/>
        <end position="119"/>
    </location>
</feature>
<dbReference type="Pfam" id="PF00072">
    <property type="entry name" value="Response_reg"/>
    <property type="match status" value="1"/>
</dbReference>
<proteinExistence type="predicted"/>
<dbReference type="SUPFAM" id="SSF52172">
    <property type="entry name" value="CheY-like"/>
    <property type="match status" value="1"/>
</dbReference>
<dbReference type="InterPro" id="IPR011006">
    <property type="entry name" value="CheY-like_superfamily"/>
</dbReference>
<dbReference type="SMART" id="SM00448">
    <property type="entry name" value="REC"/>
    <property type="match status" value="1"/>
</dbReference>
<dbReference type="InterPro" id="IPR001789">
    <property type="entry name" value="Sig_transdc_resp-reg_receiver"/>
</dbReference>
<dbReference type="PROSITE" id="PS00622">
    <property type="entry name" value="HTH_LUXR_1"/>
    <property type="match status" value="1"/>
</dbReference>
<evidence type="ECO:0000256" key="4">
    <source>
        <dbReference type="ARBA" id="ARBA00023163"/>
    </source>
</evidence>
<evidence type="ECO:0000313" key="8">
    <source>
        <dbReference type="EMBL" id="AYG02086.1"/>
    </source>
</evidence>
<protein>
    <submittedName>
        <fullName evidence="8">DNA-binding response regulator</fullName>
    </submittedName>
</protein>
<dbReference type="GO" id="GO:0000160">
    <property type="term" value="P:phosphorelay signal transduction system"/>
    <property type="evidence" value="ECO:0007669"/>
    <property type="project" value="InterPro"/>
</dbReference>
<sequence>MTRVFLVDDHEVVRRGVADLLDRERDIEVVGESDGATHALGRILATRPDVVLLDVRLPDGSGVDVCRDVLAALPETRCVMLTAYDDDEAVYSAILAGAIGYVLKDIRGNGLVDSVRRAARGESLIDAGLRDRVTQRMRRGTDDPRFDALTAREKQVLALIADGLSNKQIGHEIGLAEKTVKNYVSSLLAKLGLQSRTQAALLQSGARD</sequence>
<dbReference type="Pfam" id="PF00196">
    <property type="entry name" value="GerE"/>
    <property type="match status" value="1"/>
</dbReference>
<dbReference type="PANTHER" id="PTHR43214">
    <property type="entry name" value="TWO-COMPONENT RESPONSE REGULATOR"/>
    <property type="match status" value="1"/>
</dbReference>
<dbReference type="GO" id="GO:0003677">
    <property type="term" value="F:DNA binding"/>
    <property type="evidence" value="ECO:0007669"/>
    <property type="project" value="UniProtKB-KW"/>
</dbReference>
<feature type="modified residue" description="4-aspartylphosphate" evidence="5">
    <location>
        <position position="54"/>
    </location>
</feature>
<feature type="domain" description="HTH luxR-type" evidence="6">
    <location>
        <begin position="142"/>
        <end position="207"/>
    </location>
</feature>
<dbReference type="KEGG" id="gry:D7I44_00060"/>
<dbReference type="AlphaFoldDB" id="A0A387BM27"/>
<keyword evidence="4" id="KW-0804">Transcription</keyword>
<dbReference type="OrthoDB" id="9808843at2"/>
<keyword evidence="3 8" id="KW-0238">DNA-binding</keyword>
<dbReference type="InterPro" id="IPR058245">
    <property type="entry name" value="NreC/VraR/RcsB-like_REC"/>
</dbReference>
<evidence type="ECO:0000259" key="6">
    <source>
        <dbReference type="PROSITE" id="PS50043"/>
    </source>
</evidence>
<dbReference type="PANTHER" id="PTHR43214:SF24">
    <property type="entry name" value="TRANSCRIPTIONAL REGULATORY PROTEIN NARL-RELATED"/>
    <property type="match status" value="1"/>
</dbReference>
<dbReference type="RefSeq" id="WP_120787620.1">
    <property type="nucleotide sequence ID" value="NZ_CP032624.1"/>
</dbReference>
<dbReference type="GO" id="GO:0006355">
    <property type="term" value="P:regulation of DNA-templated transcription"/>
    <property type="evidence" value="ECO:0007669"/>
    <property type="project" value="InterPro"/>
</dbReference>
<keyword evidence="2" id="KW-0805">Transcription regulation</keyword>
<evidence type="ECO:0000259" key="7">
    <source>
        <dbReference type="PROSITE" id="PS50110"/>
    </source>
</evidence>
<keyword evidence="9" id="KW-1185">Reference proteome</keyword>
<evidence type="ECO:0000256" key="2">
    <source>
        <dbReference type="ARBA" id="ARBA00023015"/>
    </source>
</evidence>
<dbReference type="SMART" id="SM00421">
    <property type="entry name" value="HTH_LUXR"/>
    <property type="match status" value="1"/>
</dbReference>
<dbReference type="InterPro" id="IPR000792">
    <property type="entry name" value="Tscrpt_reg_LuxR_C"/>
</dbReference>
<dbReference type="CDD" id="cd17535">
    <property type="entry name" value="REC_NarL-like"/>
    <property type="match status" value="1"/>
</dbReference>
<dbReference type="CDD" id="cd06170">
    <property type="entry name" value="LuxR_C_like"/>
    <property type="match status" value="1"/>
</dbReference>
<gene>
    <name evidence="8" type="ORF">D7I44_00060</name>
</gene>
<evidence type="ECO:0000313" key="9">
    <source>
        <dbReference type="Proteomes" id="UP000275069"/>
    </source>
</evidence>
<accession>A0A387BM27</accession>
<dbReference type="InterPro" id="IPR016032">
    <property type="entry name" value="Sig_transdc_resp-reg_C-effctor"/>
</dbReference>
<dbReference type="PRINTS" id="PR00038">
    <property type="entry name" value="HTHLUXR"/>
</dbReference>
<dbReference type="Proteomes" id="UP000275069">
    <property type="component" value="Chromosome"/>
</dbReference>
<name>A0A387BM27_9MICO</name>
<evidence type="ECO:0000256" key="3">
    <source>
        <dbReference type="ARBA" id="ARBA00023125"/>
    </source>
</evidence>
<dbReference type="EMBL" id="CP032624">
    <property type="protein sequence ID" value="AYG02086.1"/>
    <property type="molecule type" value="Genomic_DNA"/>
</dbReference>
<dbReference type="PROSITE" id="PS50043">
    <property type="entry name" value="HTH_LUXR_2"/>
    <property type="match status" value="1"/>
</dbReference>
<keyword evidence="1 5" id="KW-0597">Phosphoprotein</keyword>
<evidence type="ECO:0000256" key="5">
    <source>
        <dbReference type="PROSITE-ProRule" id="PRU00169"/>
    </source>
</evidence>
<dbReference type="InterPro" id="IPR039420">
    <property type="entry name" value="WalR-like"/>
</dbReference>
<dbReference type="Gene3D" id="3.40.50.2300">
    <property type="match status" value="1"/>
</dbReference>
<organism evidence="8 9">
    <name type="scientific">Gryllotalpicola protaetiae</name>
    <dbReference type="NCBI Taxonomy" id="2419771"/>
    <lineage>
        <taxon>Bacteria</taxon>
        <taxon>Bacillati</taxon>
        <taxon>Actinomycetota</taxon>
        <taxon>Actinomycetes</taxon>
        <taxon>Micrococcales</taxon>
        <taxon>Microbacteriaceae</taxon>
        <taxon>Gryllotalpicola</taxon>
    </lineage>
</organism>
<evidence type="ECO:0000256" key="1">
    <source>
        <dbReference type="ARBA" id="ARBA00022553"/>
    </source>
</evidence>
<dbReference type="PROSITE" id="PS50110">
    <property type="entry name" value="RESPONSE_REGULATORY"/>
    <property type="match status" value="1"/>
</dbReference>